<dbReference type="EMBL" id="AM494475">
    <property type="protein sequence ID" value="CAM79752.1"/>
    <property type="molecule type" value="Genomic_DNA"/>
</dbReference>
<dbReference type="KEGG" id="ots:OTBS_0686"/>
<dbReference type="AlphaFoldDB" id="A5CCI3"/>
<organism evidence="1 3">
    <name type="scientific">Orientia tsutsugamushi (strain Boryong)</name>
    <name type="common">Rickettsia tsutsugamushi</name>
    <dbReference type="NCBI Taxonomy" id="357244"/>
    <lineage>
        <taxon>Bacteria</taxon>
        <taxon>Pseudomonadati</taxon>
        <taxon>Pseudomonadota</taxon>
        <taxon>Alphaproteobacteria</taxon>
        <taxon>Rickettsiales</taxon>
        <taxon>Rickettsiaceae</taxon>
        <taxon>Rickettsieae</taxon>
        <taxon>Orientia</taxon>
    </lineage>
</organism>
<dbReference type="KEGG" id="ots:OTBS_0346"/>
<sequence>MVMRISDTSDSIQILPNSNNLAELTNLVYSYIFNYSKRNVYTLINFDCNILRSIVDKHYILSSICQSNKTNLTIVYNNQNKGLQEQLDSLTQQCCNNLIVELIF</sequence>
<dbReference type="HOGENOM" id="CLU_2247297_0_0_5"/>
<evidence type="ECO:0000313" key="1">
    <source>
        <dbReference type="EMBL" id="CAM79412.1"/>
    </source>
</evidence>
<dbReference type="EMBL" id="AM494475">
    <property type="protein sequence ID" value="CAM79412.1"/>
    <property type="molecule type" value="Genomic_DNA"/>
</dbReference>
<protein>
    <submittedName>
        <fullName evidence="1">Uncharacterized protein</fullName>
    </submittedName>
</protein>
<evidence type="ECO:0000313" key="3">
    <source>
        <dbReference type="Proteomes" id="UP000001565"/>
    </source>
</evidence>
<reference evidence="1 3" key="1">
    <citation type="journal article" date="2007" name="Proc. Natl. Acad. Sci. U.S.A.">
        <title>The Orientia tsutsugamushi genome reveals massive proliferation of conjugative type IV secretion system and host-cell interaction genes.</title>
        <authorList>
            <person name="Cho N.-H."/>
            <person name="Kim H.-R."/>
            <person name="Lee J.-H."/>
            <person name="Kim S.-Y."/>
            <person name="Kim J."/>
            <person name="Cha S."/>
            <person name="Kim S.-Y."/>
            <person name="Darby A.C."/>
            <person name="Fuxelius H.-H."/>
            <person name="Yin J."/>
            <person name="Kim J.H."/>
            <person name="Kim J."/>
            <person name="Lee S.J."/>
            <person name="Koh Y.-S."/>
            <person name="Jang W.-J."/>
            <person name="Park K.-H."/>
            <person name="Andersson S.G.E."/>
            <person name="Choi M.-S."/>
            <person name="Kim I.-S."/>
        </authorList>
    </citation>
    <scope>NUCLEOTIDE SEQUENCE [LARGE SCALE GENOMIC DNA]</scope>
    <source>
        <strain evidence="1 3">Boryong</strain>
    </source>
</reference>
<evidence type="ECO:0000313" key="2">
    <source>
        <dbReference type="EMBL" id="CAM79752.1"/>
    </source>
</evidence>
<name>A5CCI3_ORITB</name>
<proteinExistence type="predicted"/>
<accession>A5CCI3</accession>
<dbReference type="Proteomes" id="UP000001565">
    <property type="component" value="Chromosome"/>
</dbReference>
<gene>
    <name evidence="1" type="primary">rhp4</name>
    <name evidence="1" type="ordered locus">OTBS_0346</name>
    <name evidence="2" type="ordered locus">OTBS_0686</name>
</gene>